<comment type="caution">
    <text evidence="1">The sequence shown here is derived from an EMBL/GenBank/DDBJ whole genome shotgun (WGS) entry which is preliminary data.</text>
</comment>
<protein>
    <submittedName>
        <fullName evidence="1">GRAM domain-containing protein 4</fullName>
    </submittedName>
</protein>
<evidence type="ECO:0000313" key="1">
    <source>
        <dbReference type="EMBL" id="KAK2121828.1"/>
    </source>
</evidence>
<dbReference type="PANTHER" id="PTHR37402">
    <property type="entry name" value="GRAM DOMAIN-CONTAINING PROTEIN 4"/>
    <property type="match status" value="1"/>
</dbReference>
<organism evidence="1 2">
    <name type="scientific">Saguinus oedipus</name>
    <name type="common">Cotton-top tamarin</name>
    <name type="synonym">Oedipomidas oedipus</name>
    <dbReference type="NCBI Taxonomy" id="9490"/>
    <lineage>
        <taxon>Eukaryota</taxon>
        <taxon>Metazoa</taxon>
        <taxon>Chordata</taxon>
        <taxon>Craniata</taxon>
        <taxon>Vertebrata</taxon>
        <taxon>Euteleostomi</taxon>
        <taxon>Mammalia</taxon>
        <taxon>Eutheria</taxon>
        <taxon>Euarchontoglires</taxon>
        <taxon>Primates</taxon>
        <taxon>Haplorrhini</taxon>
        <taxon>Platyrrhini</taxon>
        <taxon>Cebidae</taxon>
        <taxon>Callitrichinae</taxon>
        <taxon>Saguinus</taxon>
    </lineage>
</organism>
<sequence>MEQVLVLCPGTRWHPGVSSQRRSQGLSSRLQKWFYERFGEYVEDFRFQPEENTVETEEPLSARRLTENMRRLKRGAKPVTNFVKNLSALSEWYSVYTSAIAFTVSGSSRGGARWAETCCQPSPCGQAPSRDGR</sequence>
<name>A0ABQ9WJJ3_SAGOE</name>
<gene>
    <name evidence="1" type="primary">GRAMD4_2</name>
    <name evidence="1" type="ORF">P7K49_003214</name>
</gene>
<proteinExistence type="predicted"/>
<dbReference type="PANTHER" id="PTHR37402:SF1">
    <property type="entry name" value="GRAM DOMAIN-CONTAINING PROTEIN 4"/>
    <property type="match status" value="1"/>
</dbReference>
<evidence type="ECO:0000313" key="2">
    <source>
        <dbReference type="Proteomes" id="UP001266305"/>
    </source>
</evidence>
<dbReference type="Proteomes" id="UP001266305">
    <property type="component" value="Unassembled WGS sequence"/>
</dbReference>
<reference evidence="1 2" key="1">
    <citation type="submission" date="2023-05" db="EMBL/GenBank/DDBJ databases">
        <title>B98-5 Cell Line De Novo Hybrid Assembly: An Optical Mapping Approach.</title>
        <authorList>
            <person name="Kananen K."/>
            <person name="Auerbach J.A."/>
            <person name="Kautto E."/>
            <person name="Blachly J.S."/>
        </authorList>
    </citation>
    <scope>NUCLEOTIDE SEQUENCE [LARGE SCALE GENOMIC DNA]</scope>
    <source>
        <strain evidence="1">B95-8</strain>
        <tissue evidence="1">Cell line</tissue>
    </source>
</reference>
<accession>A0ABQ9WJJ3</accession>
<dbReference type="EMBL" id="JASSZA010000001">
    <property type="protein sequence ID" value="KAK2121828.1"/>
    <property type="molecule type" value="Genomic_DNA"/>
</dbReference>
<keyword evidence="2" id="KW-1185">Reference proteome</keyword>
<dbReference type="InterPro" id="IPR037847">
    <property type="entry name" value="GRAMDC4"/>
</dbReference>